<feature type="transmembrane region" description="Helical" evidence="1">
    <location>
        <begin position="5"/>
        <end position="22"/>
    </location>
</feature>
<evidence type="ECO:0000256" key="1">
    <source>
        <dbReference type="SAM" id="Phobius"/>
    </source>
</evidence>
<accession>A0ABU3GZ21</accession>
<dbReference type="Proteomes" id="UP001258315">
    <property type="component" value="Unassembled WGS sequence"/>
</dbReference>
<gene>
    <name evidence="2" type="ORF">QE417_004089</name>
</gene>
<protein>
    <submittedName>
        <fullName evidence="2">Fatty acid desaturase</fullName>
    </submittedName>
</protein>
<comment type="caution">
    <text evidence="2">The sequence shown here is derived from an EMBL/GenBank/DDBJ whole genome shotgun (WGS) entry which is preliminary data.</text>
</comment>
<sequence length="53" mass="5673">MRSLLYIIAVILIIGWAISVFAYSVSGLIHILIVLAVISLILGMFRGPSSSAI</sequence>
<feature type="transmembrane region" description="Helical" evidence="1">
    <location>
        <begin position="28"/>
        <end position="45"/>
    </location>
</feature>
<keyword evidence="1" id="KW-0472">Membrane</keyword>
<keyword evidence="1" id="KW-0812">Transmembrane</keyword>
<dbReference type="RefSeq" id="WP_311953011.1">
    <property type="nucleotide sequence ID" value="NZ_JAVLVU010000001.1"/>
</dbReference>
<dbReference type="InterPro" id="IPR043727">
    <property type="entry name" value="Lmo0937-like"/>
</dbReference>
<proteinExistence type="predicted"/>
<evidence type="ECO:0000313" key="2">
    <source>
        <dbReference type="EMBL" id="MDT3405017.1"/>
    </source>
</evidence>
<organism evidence="2 3">
    <name type="scientific">Mucilaginibacter terrae</name>
    <dbReference type="NCBI Taxonomy" id="1955052"/>
    <lineage>
        <taxon>Bacteria</taxon>
        <taxon>Pseudomonadati</taxon>
        <taxon>Bacteroidota</taxon>
        <taxon>Sphingobacteriia</taxon>
        <taxon>Sphingobacteriales</taxon>
        <taxon>Sphingobacteriaceae</taxon>
        <taxon>Mucilaginibacter</taxon>
    </lineage>
</organism>
<name>A0ABU3GZ21_9SPHI</name>
<evidence type="ECO:0000313" key="3">
    <source>
        <dbReference type="Proteomes" id="UP001258315"/>
    </source>
</evidence>
<reference evidence="3" key="1">
    <citation type="submission" date="2023-07" db="EMBL/GenBank/DDBJ databases">
        <title>Functional and genomic diversity of the sorghum phyllosphere microbiome.</title>
        <authorList>
            <person name="Shade A."/>
        </authorList>
    </citation>
    <scope>NUCLEOTIDE SEQUENCE [LARGE SCALE GENOMIC DNA]</scope>
    <source>
        <strain evidence="3">SORGH_AS_0422</strain>
    </source>
</reference>
<dbReference type="EMBL" id="JAVLVU010000001">
    <property type="protein sequence ID" value="MDT3405017.1"/>
    <property type="molecule type" value="Genomic_DNA"/>
</dbReference>
<dbReference type="NCBIfam" id="NF033488">
    <property type="entry name" value="lmo0937_fam_TM"/>
    <property type="match status" value="1"/>
</dbReference>
<dbReference type="Pfam" id="PF18919">
    <property type="entry name" value="DUF5670"/>
    <property type="match status" value="1"/>
</dbReference>
<keyword evidence="1" id="KW-1133">Transmembrane helix</keyword>
<keyword evidence="3" id="KW-1185">Reference proteome</keyword>